<protein>
    <submittedName>
        <fullName evidence="1">Histidine phosphatase family protein</fullName>
    </submittedName>
</protein>
<dbReference type="PANTHER" id="PTHR48100:SF1">
    <property type="entry name" value="HISTIDINE PHOSPHATASE FAMILY PROTEIN-RELATED"/>
    <property type="match status" value="1"/>
</dbReference>
<comment type="caution">
    <text evidence="1">The sequence shown here is derived from an EMBL/GenBank/DDBJ whole genome shotgun (WGS) entry which is preliminary data.</text>
</comment>
<dbReference type="Pfam" id="PF00300">
    <property type="entry name" value="His_Phos_1"/>
    <property type="match status" value="1"/>
</dbReference>
<dbReference type="CDD" id="cd07067">
    <property type="entry name" value="HP_PGM_like"/>
    <property type="match status" value="1"/>
</dbReference>
<organism evidence="1 2">
    <name type="scientific">Nostoc punctiforme FACHB-252</name>
    <dbReference type="NCBI Taxonomy" id="1357509"/>
    <lineage>
        <taxon>Bacteria</taxon>
        <taxon>Bacillati</taxon>
        <taxon>Cyanobacteriota</taxon>
        <taxon>Cyanophyceae</taxon>
        <taxon>Nostocales</taxon>
        <taxon>Nostocaceae</taxon>
        <taxon>Nostoc</taxon>
    </lineage>
</organism>
<dbReference type="EMBL" id="JACJTC010000004">
    <property type="protein sequence ID" value="MBD2611044.1"/>
    <property type="molecule type" value="Genomic_DNA"/>
</dbReference>
<evidence type="ECO:0000313" key="2">
    <source>
        <dbReference type="Proteomes" id="UP000606396"/>
    </source>
</evidence>
<dbReference type="SUPFAM" id="SSF53254">
    <property type="entry name" value="Phosphoglycerate mutase-like"/>
    <property type="match status" value="1"/>
</dbReference>
<evidence type="ECO:0000313" key="1">
    <source>
        <dbReference type="EMBL" id="MBD2611044.1"/>
    </source>
</evidence>
<dbReference type="Proteomes" id="UP000606396">
    <property type="component" value="Unassembled WGS sequence"/>
</dbReference>
<reference evidence="1 2" key="1">
    <citation type="journal article" date="2020" name="ISME J.">
        <title>Comparative genomics reveals insights into cyanobacterial evolution and habitat adaptation.</title>
        <authorList>
            <person name="Chen M.Y."/>
            <person name="Teng W.K."/>
            <person name="Zhao L."/>
            <person name="Hu C.X."/>
            <person name="Zhou Y.K."/>
            <person name="Han B.P."/>
            <person name="Song L.R."/>
            <person name="Shu W.S."/>
        </authorList>
    </citation>
    <scope>NUCLEOTIDE SEQUENCE [LARGE SCALE GENOMIC DNA]</scope>
    <source>
        <strain evidence="1 2">FACHB-252</strain>
    </source>
</reference>
<dbReference type="PANTHER" id="PTHR48100">
    <property type="entry name" value="BROAD-SPECIFICITY PHOSPHATASE YOR283W-RELATED"/>
    <property type="match status" value="1"/>
</dbReference>
<dbReference type="Gene3D" id="3.40.50.1240">
    <property type="entry name" value="Phosphoglycerate mutase-like"/>
    <property type="match status" value="1"/>
</dbReference>
<proteinExistence type="predicted"/>
<dbReference type="InterPro" id="IPR029033">
    <property type="entry name" value="His_PPase_superfam"/>
</dbReference>
<gene>
    <name evidence="1" type="ORF">H6G94_07140</name>
</gene>
<dbReference type="SMART" id="SM00855">
    <property type="entry name" value="PGAM"/>
    <property type="match status" value="1"/>
</dbReference>
<keyword evidence="2" id="KW-1185">Reference proteome</keyword>
<accession>A0ABR8H5X6</accession>
<sequence>MLKTLYIVRHCQAVGQEPDAPLTSEGYQQAIAVSDLLFPFAIERVISSPFTRAYQSIAPLAKSLGISIEIDNRLAERVLCATPLADWRERLAQSFTNLDLCLDGGESSRDAMARGIAVVEEALQQKANTIAIVTHGNLMALILKHFDDGIGYAEWQKLSNPDVYRLQFLNAETHVERMIFSK</sequence>
<dbReference type="RefSeq" id="WP_190948878.1">
    <property type="nucleotide sequence ID" value="NZ_JACJTC010000004.1"/>
</dbReference>
<dbReference type="InterPro" id="IPR050275">
    <property type="entry name" value="PGM_Phosphatase"/>
</dbReference>
<dbReference type="InterPro" id="IPR013078">
    <property type="entry name" value="His_Pase_superF_clade-1"/>
</dbReference>
<name>A0ABR8H5X6_NOSPU</name>